<sequence>MIDWLPSVSWSPSPEAPGSRYAARPANHSPASTQLPRCQVSAHSMRNTQTAWLSPAQRLWHIFERIASRRLTRWCSVKSRHRTRMRSRFCRESFAFERALTSRANTPGSRRSFSDTPSGGESRAYPASACCLSA</sequence>
<organism evidence="1 2">
    <name type="scientific">Dallia pectoralis</name>
    <name type="common">Alaska blackfish</name>
    <dbReference type="NCBI Taxonomy" id="75939"/>
    <lineage>
        <taxon>Eukaryota</taxon>
        <taxon>Metazoa</taxon>
        <taxon>Chordata</taxon>
        <taxon>Craniata</taxon>
        <taxon>Vertebrata</taxon>
        <taxon>Euteleostomi</taxon>
        <taxon>Actinopterygii</taxon>
        <taxon>Neopterygii</taxon>
        <taxon>Teleostei</taxon>
        <taxon>Protacanthopterygii</taxon>
        <taxon>Esociformes</taxon>
        <taxon>Umbridae</taxon>
        <taxon>Dallia</taxon>
    </lineage>
</organism>
<dbReference type="Proteomes" id="UP001157502">
    <property type="component" value="Chromosome 6"/>
</dbReference>
<gene>
    <name evidence="1" type="ORF">DPEC_G00068800</name>
</gene>
<proteinExistence type="predicted"/>
<evidence type="ECO:0000313" key="1">
    <source>
        <dbReference type="EMBL" id="KAJ8009883.1"/>
    </source>
</evidence>
<comment type="caution">
    <text evidence="1">The sequence shown here is derived from an EMBL/GenBank/DDBJ whole genome shotgun (WGS) entry which is preliminary data.</text>
</comment>
<accession>A0ACC2H1G2</accession>
<protein>
    <submittedName>
        <fullName evidence="1">Uncharacterized protein</fullName>
    </submittedName>
</protein>
<evidence type="ECO:0000313" key="2">
    <source>
        <dbReference type="Proteomes" id="UP001157502"/>
    </source>
</evidence>
<name>A0ACC2H1G2_DALPE</name>
<dbReference type="EMBL" id="CM055733">
    <property type="protein sequence ID" value="KAJ8009883.1"/>
    <property type="molecule type" value="Genomic_DNA"/>
</dbReference>
<keyword evidence="2" id="KW-1185">Reference proteome</keyword>
<reference evidence="1" key="1">
    <citation type="submission" date="2021-05" db="EMBL/GenBank/DDBJ databases">
        <authorList>
            <person name="Pan Q."/>
            <person name="Jouanno E."/>
            <person name="Zahm M."/>
            <person name="Klopp C."/>
            <person name="Cabau C."/>
            <person name="Louis A."/>
            <person name="Berthelot C."/>
            <person name="Parey E."/>
            <person name="Roest Crollius H."/>
            <person name="Montfort J."/>
            <person name="Robinson-Rechavi M."/>
            <person name="Bouchez O."/>
            <person name="Lampietro C."/>
            <person name="Lopez Roques C."/>
            <person name="Donnadieu C."/>
            <person name="Postlethwait J."/>
            <person name="Bobe J."/>
            <person name="Dillon D."/>
            <person name="Chandos A."/>
            <person name="von Hippel F."/>
            <person name="Guiguen Y."/>
        </authorList>
    </citation>
    <scope>NUCLEOTIDE SEQUENCE</scope>
    <source>
        <strain evidence="1">YG-Jan2019</strain>
    </source>
</reference>